<dbReference type="EMBL" id="LR214970">
    <property type="protein sequence ID" value="VEU61148.1"/>
    <property type="molecule type" value="Genomic_DNA"/>
</dbReference>
<dbReference type="GO" id="GO:0005524">
    <property type="term" value="F:ATP binding"/>
    <property type="evidence" value="ECO:0007669"/>
    <property type="project" value="UniProtKB-UniRule"/>
</dbReference>
<dbReference type="Pfam" id="PF01171">
    <property type="entry name" value="ATP_bind_3"/>
    <property type="match status" value="1"/>
</dbReference>
<dbReference type="NCBIfam" id="TIGR02432">
    <property type="entry name" value="lysidine_TilS_N"/>
    <property type="match status" value="1"/>
</dbReference>
<proteinExistence type="inferred from homology"/>
<reference evidence="8 9" key="1">
    <citation type="submission" date="2019-01" db="EMBL/GenBank/DDBJ databases">
        <authorList>
            <consortium name="Pathogen Informatics"/>
        </authorList>
    </citation>
    <scope>NUCLEOTIDE SEQUENCE [LARGE SCALE GENOMIC DNA]</scope>
    <source>
        <strain evidence="8 9">NCTC10122</strain>
    </source>
</reference>
<name>A0A449AA73_9BACT</name>
<dbReference type="PANTHER" id="PTHR43033">
    <property type="entry name" value="TRNA(ILE)-LYSIDINE SYNTHASE-RELATED"/>
    <property type="match status" value="1"/>
</dbReference>
<feature type="binding site" evidence="6">
    <location>
        <begin position="13"/>
        <end position="18"/>
    </location>
    <ligand>
        <name>ATP</name>
        <dbReference type="ChEBI" id="CHEBI:30616"/>
    </ligand>
</feature>
<evidence type="ECO:0000256" key="3">
    <source>
        <dbReference type="ARBA" id="ARBA00022741"/>
    </source>
</evidence>
<evidence type="ECO:0000256" key="6">
    <source>
        <dbReference type="HAMAP-Rule" id="MF_01161"/>
    </source>
</evidence>
<dbReference type="PANTHER" id="PTHR43033:SF1">
    <property type="entry name" value="TRNA(ILE)-LYSIDINE SYNTHASE-RELATED"/>
    <property type="match status" value="1"/>
</dbReference>
<dbReference type="InterPro" id="IPR012094">
    <property type="entry name" value="tRNA_Ile_lys_synt"/>
</dbReference>
<dbReference type="Proteomes" id="UP000290942">
    <property type="component" value="Chromosome"/>
</dbReference>
<dbReference type="InterPro" id="IPR014729">
    <property type="entry name" value="Rossmann-like_a/b/a_fold"/>
</dbReference>
<dbReference type="AlphaFoldDB" id="A0A449AA73"/>
<keyword evidence="3 6" id="KW-0547">Nucleotide-binding</keyword>
<evidence type="ECO:0000256" key="1">
    <source>
        <dbReference type="ARBA" id="ARBA00022598"/>
    </source>
</evidence>
<evidence type="ECO:0000256" key="2">
    <source>
        <dbReference type="ARBA" id="ARBA00022694"/>
    </source>
</evidence>
<keyword evidence="6" id="KW-0963">Cytoplasm</keyword>
<evidence type="ECO:0000259" key="7">
    <source>
        <dbReference type="Pfam" id="PF01171"/>
    </source>
</evidence>
<dbReference type="EC" id="6.3.4.19" evidence="6"/>
<dbReference type="CDD" id="cd01992">
    <property type="entry name" value="TilS_N"/>
    <property type="match status" value="1"/>
</dbReference>
<dbReference type="Gene3D" id="3.40.50.620">
    <property type="entry name" value="HUPs"/>
    <property type="match status" value="1"/>
</dbReference>
<feature type="domain" description="tRNA(Ile)-lysidine/2-thiocytidine synthase N-terminal" evidence="7">
    <location>
        <begin position="7"/>
        <end position="184"/>
    </location>
</feature>
<dbReference type="HAMAP" id="MF_01161">
    <property type="entry name" value="tRNA_Ile_lys_synt"/>
    <property type="match status" value="1"/>
</dbReference>
<evidence type="ECO:0000313" key="9">
    <source>
        <dbReference type="Proteomes" id="UP000290942"/>
    </source>
</evidence>
<keyword evidence="1 6" id="KW-0436">Ligase</keyword>
<evidence type="ECO:0000313" key="8">
    <source>
        <dbReference type="EMBL" id="VEU61148.1"/>
    </source>
</evidence>
<evidence type="ECO:0000256" key="5">
    <source>
        <dbReference type="ARBA" id="ARBA00048539"/>
    </source>
</evidence>
<dbReference type="InterPro" id="IPR012795">
    <property type="entry name" value="tRNA_Ile_lys_synt_N"/>
</dbReference>
<dbReference type="GO" id="GO:0006400">
    <property type="term" value="P:tRNA modification"/>
    <property type="evidence" value="ECO:0007669"/>
    <property type="project" value="UniProtKB-UniRule"/>
</dbReference>
<keyword evidence="4 6" id="KW-0067">ATP-binding</keyword>
<dbReference type="GO" id="GO:0005737">
    <property type="term" value="C:cytoplasm"/>
    <property type="evidence" value="ECO:0007669"/>
    <property type="project" value="UniProtKB-SubCell"/>
</dbReference>
<comment type="domain">
    <text evidence="6">The N-terminal region contains the highly conserved SGGXDS motif, predicted to be a P-loop motif involved in ATP binding.</text>
</comment>
<sequence>MQPTKNKVLLAVSGGPDSVFLFHWALNIYGPKNIVVATINYKTRPESDLEVEYVRSLCESKNVTFECKTFIYEKTYGNFESWAREKRYEFFNEIYLKYDCKTLLTGHHKDDFIETALMQEESGREPLFYGIKEHNSLLEMQIYRPFVLQYWKSEIYQNLHNCNIKYFEDSSNLNTNFTRNKIRKSLSNFSNGEKELIFARFKSLNEKLQELSFKINQTFSFWRESKFSQDKFLNLEHKEHLIFKYIIEFYSNIKLSSRKINSIVKWVLSQNRTSKFKLKDDVYLIKKRGLLVA</sequence>
<organism evidence="8 9">
    <name type="scientific">Mycoplasmopsis bovigenitalium</name>
    <dbReference type="NCBI Taxonomy" id="2112"/>
    <lineage>
        <taxon>Bacteria</taxon>
        <taxon>Bacillati</taxon>
        <taxon>Mycoplasmatota</taxon>
        <taxon>Mycoplasmoidales</taxon>
        <taxon>Metamycoplasmataceae</taxon>
        <taxon>Mycoplasmopsis</taxon>
    </lineage>
</organism>
<keyword evidence="2 6" id="KW-0819">tRNA processing</keyword>
<dbReference type="InterPro" id="IPR011063">
    <property type="entry name" value="TilS/TtcA_N"/>
</dbReference>
<comment type="catalytic activity">
    <reaction evidence="5 6">
        <text>cytidine(34) in tRNA(Ile2) + L-lysine + ATP = lysidine(34) in tRNA(Ile2) + AMP + diphosphate + H(+)</text>
        <dbReference type="Rhea" id="RHEA:43744"/>
        <dbReference type="Rhea" id="RHEA-COMP:10625"/>
        <dbReference type="Rhea" id="RHEA-COMP:10670"/>
        <dbReference type="ChEBI" id="CHEBI:15378"/>
        <dbReference type="ChEBI" id="CHEBI:30616"/>
        <dbReference type="ChEBI" id="CHEBI:32551"/>
        <dbReference type="ChEBI" id="CHEBI:33019"/>
        <dbReference type="ChEBI" id="CHEBI:82748"/>
        <dbReference type="ChEBI" id="CHEBI:83665"/>
        <dbReference type="ChEBI" id="CHEBI:456215"/>
        <dbReference type="EC" id="6.3.4.19"/>
    </reaction>
</comment>
<comment type="similarity">
    <text evidence="6">Belongs to the tRNA(Ile)-lysidine synthase family.</text>
</comment>
<protein>
    <recommendedName>
        <fullName evidence="6">tRNA(Ile)-lysidine synthase</fullName>
        <ecNumber evidence="6">6.3.4.19</ecNumber>
    </recommendedName>
    <alternativeName>
        <fullName evidence="6">tRNA(Ile)-2-lysyl-cytidine synthase</fullName>
    </alternativeName>
    <alternativeName>
        <fullName evidence="6">tRNA(Ile)-lysidine synthetase</fullName>
    </alternativeName>
</protein>
<comment type="function">
    <text evidence="6">Ligates lysine onto the cytidine present at position 34 of the AUA codon-specific tRNA(Ile) that contains the anticodon CAU, in an ATP-dependent manner. Cytidine is converted to lysidine, thus changing the amino acid specificity of the tRNA from methionine to isoleucine.</text>
</comment>
<evidence type="ECO:0000256" key="4">
    <source>
        <dbReference type="ARBA" id="ARBA00022840"/>
    </source>
</evidence>
<dbReference type="SUPFAM" id="SSF52402">
    <property type="entry name" value="Adenine nucleotide alpha hydrolases-like"/>
    <property type="match status" value="1"/>
</dbReference>
<dbReference type="RefSeq" id="WP_129687945.1">
    <property type="nucleotide sequence ID" value="NZ_LR214970.1"/>
</dbReference>
<gene>
    <name evidence="6 8" type="primary">tilS</name>
    <name evidence="8" type="ORF">NCTC10122_00741</name>
</gene>
<dbReference type="GO" id="GO:0032267">
    <property type="term" value="F:tRNA(Ile)-lysidine synthase activity"/>
    <property type="evidence" value="ECO:0007669"/>
    <property type="project" value="UniProtKB-EC"/>
</dbReference>
<accession>A0A449AA73</accession>
<comment type="subcellular location">
    <subcellularLocation>
        <location evidence="6">Cytoplasm</location>
    </subcellularLocation>
</comment>